<sequence length="193" mass="22269">MRTFLNIIMGIYTLQGFGQTTFPNDGYVSYSGDYALINDFKSLDFDKEKSKVTFNFIEDETSGTISGLDFRIDFNPADPDNASFSGTALVKTLDTDNFLRDGHLMWEKYFYKRKYPKIIFKSKQVVPFETNTYKVIGNLTIKGTQKEVILTFSLDDEKLLGKATIYTSDFGVSIHDERERNKLNIQFYFPILK</sequence>
<dbReference type="PANTHER" id="PTHR34406">
    <property type="entry name" value="PROTEIN YCEI"/>
    <property type="match status" value="1"/>
</dbReference>
<accession>A0ABW5AQE8</accession>
<dbReference type="RefSeq" id="WP_378318156.1">
    <property type="nucleotide sequence ID" value="NZ_JBHUHY010000002.1"/>
</dbReference>
<evidence type="ECO:0000259" key="1">
    <source>
        <dbReference type="SMART" id="SM00867"/>
    </source>
</evidence>
<proteinExistence type="predicted"/>
<gene>
    <name evidence="2" type="ORF">ACFSJT_00240</name>
</gene>
<dbReference type="Gene3D" id="2.40.128.110">
    <property type="entry name" value="Lipid/polyisoprenoid-binding, YceI-like"/>
    <property type="match status" value="1"/>
</dbReference>
<evidence type="ECO:0000313" key="3">
    <source>
        <dbReference type="Proteomes" id="UP001597344"/>
    </source>
</evidence>
<evidence type="ECO:0000313" key="2">
    <source>
        <dbReference type="EMBL" id="MFD2185203.1"/>
    </source>
</evidence>
<comment type="caution">
    <text evidence="2">The sequence shown here is derived from an EMBL/GenBank/DDBJ whole genome shotgun (WGS) entry which is preliminary data.</text>
</comment>
<keyword evidence="3" id="KW-1185">Reference proteome</keyword>
<name>A0ABW5AQE8_9FLAO</name>
<dbReference type="PANTHER" id="PTHR34406:SF1">
    <property type="entry name" value="PROTEIN YCEI"/>
    <property type="match status" value="1"/>
</dbReference>
<reference evidence="3" key="1">
    <citation type="journal article" date="2019" name="Int. J. Syst. Evol. Microbiol.">
        <title>The Global Catalogue of Microorganisms (GCM) 10K type strain sequencing project: providing services to taxonomists for standard genome sequencing and annotation.</title>
        <authorList>
            <consortium name="The Broad Institute Genomics Platform"/>
            <consortium name="The Broad Institute Genome Sequencing Center for Infectious Disease"/>
            <person name="Wu L."/>
            <person name="Ma J."/>
        </authorList>
    </citation>
    <scope>NUCLEOTIDE SEQUENCE [LARGE SCALE GENOMIC DNA]</scope>
    <source>
        <strain evidence="3">DT92</strain>
    </source>
</reference>
<dbReference type="SMART" id="SM00867">
    <property type="entry name" value="YceI"/>
    <property type="match status" value="1"/>
</dbReference>
<protein>
    <submittedName>
        <fullName evidence="2">YceI family protein</fullName>
    </submittedName>
</protein>
<dbReference type="SUPFAM" id="SSF101874">
    <property type="entry name" value="YceI-like"/>
    <property type="match status" value="1"/>
</dbReference>
<organism evidence="2 3">
    <name type="scientific">Aquimarina celericrescens</name>
    <dbReference type="NCBI Taxonomy" id="1964542"/>
    <lineage>
        <taxon>Bacteria</taxon>
        <taxon>Pseudomonadati</taxon>
        <taxon>Bacteroidota</taxon>
        <taxon>Flavobacteriia</taxon>
        <taxon>Flavobacteriales</taxon>
        <taxon>Flavobacteriaceae</taxon>
        <taxon>Aquimarina</taxon>
    </lineage>
</organism>
<dbReference type="Proteomes" id="UP001597344">
    <property type="component" value="Unassembled WGS sequence"/>
</dbReference>
<dbReference type="InterPro" id="IPR036761">
    <property type="entry name" value="TTHA0802/YceI-like_sf"/>
</dbReference>
<feature type="domain" description="Lipid/polyisoprenoid-binding YceI-like" evidence="1">
    <location>
        <begin position="42"/>
        <end position="192"/>
    </location>
</feature>
<dbReference type="InterPro" id="IPR007372">
    <property type="entry name" value="Lipid/polyisoprenoid-bd_YceI"/>
</dbReference>
<dbReference type="Pfam" id="PF04264">
    <property type="entry name" value="YceI"/>
    <property type="match status" value="1"/>
</dbReference>
<dbReference type="EMBL" id="JBHUHY010000002">
    <property type="protein sequence ID" value="MFD2185203.1"/>
    <property type="molecule type" value="Genomic_DNA"/>
</dbReference>